<comment type="caution">
    <text evidence="2">The sequence shown here is derived from an EMBL/GenBank/DDBJ whole genome shotgun (WGS) entry which is preliminary data.</text>
</comment>
<dbReference type="AlphaFoldDB" id="A0A444VYM1"/>
<keyword evidence="1" id="KW-1133">Transmembrane helix</keyword>
<dbReference type="Proteomes" id="UP000290433">
    <property type="component" value="Unassembled WGS sequence"/>
</dbReference>
<sequence length="83" mass="9843">MMIGHIIMEPVKRFTLGIGGLSRWLFFRFLNAAIEEKYPKDLEYYLDQRNKIIDKNGFTTAEKNGFVGMFFWILFIIFIGKIE</sequence>
<proteinExistence type="predicted"/>
<dbReference type="RefSeq" id="WP_129747130.1">
    <property type="nucleotide sequence ID" value="NZ_JUIV01000007.1"/>
</dbReference>
<accession>A0A444VYM1</accession>
<dbReference type="EMBL" id="JUIV01000007">
    <property type="protein sequence ID" value="RYJ38669.1"/>
    <property type="molecule type" value="Genomic_DNA"/>
</dbReference>
<protein>
    <submittedName>
        <fullName evidence="2">Uncharacterized protein</fullName>
    </submittedName>
</protein>
<reference evidence="2 3" key="1">
    <citation type="submission" date="2014-12" db="EMBL/GenBank/DDBJ databases">
        <title>Genome sequence of Flavobacterium anhuiense RCM74.</title>
        <authorList>
            <person name="Kim J.F."/>
            <person name="Song J.Y."/>
            <person name="Kwak M.-J."/>
            <person name="Lee S.-W."/>
        </authorList>
    </citation>
    <scope>NUCLEOTIDE SEQUENCE [LARGE SCALE GENOMIC DNA]</scope>
    <source>
        <strain evidence="2 3">RCM74</strain>
    </source>
</reference>
<name>A0A444VYM1_9FLAO</name>
<keyword evidence="1" id="KW-0812">Transmembrane</keyword>
<evidence type="ECO:0000313" key="3">
    <source>
        <dbReference type="Proteomes" id="UP000290433"/>
    </source>
</evidence>
<gene>
    <name evidence="2" type="ORF">NU08_2255</name>
</gene>
<evidence type="ECO:0000313" key="2">
    <source>
        <dbReference type="EMBL" id="RYJ38669.1"/>
    </source>
</evidence>
<keyword evidence="1" id="KW-0472">Membrane</keyword>
<feature type="transmembrane region" description="Helical" evidence="1">
    <location>
        <begin position="65"/>
        <end position="82"/>
    </location>
</feature>
<dbReference type="OrthoDB" id="1363839at2"/>
<organism evidence="2 3">
    <name type="scientific">Flavobacterium anhuiense</name>
    <dbReference type="NCBI Taxonomy" id="459526"/>
    <lineage>
        <taxon>Bacteria</taxon>
        <taxon>Pseudomonadati</taxon>
        <taxon>Bacteroidota</taxon>
        <taxon>Flavobacteriia</taxon>
        <taxon>Flavobacteriales</taxon>
        <taxon>Flavobacteriaceae</taxon>
        <taxon>Flavobacterium</taxon>
    </lineage>
</organism>
<evidence type="ECO:0000256" key="1">
    <source>
        <dbReference type="SAM" id="Phobius"/>
    </source>
</evidence>